<dbReference type="InterPro" id="IPR011701">
    <property type="entry name" value="MFS"/>
</dbReference>
<feature type="transmembrane region" description="Helical" evidence="6">
    <location>
        <begin position="15"/>
        <end position="36"/>
    </location>
</feature>
<feature type="transmembrane region" description="Helical" evidence="6">
    <location>
        <begin position="369"/>
        <end position="392"/>
    </location>
</feature>
<keyword evidence="8" id="KW-1185">Reference proteome</keyword>
<dbReference type="SUPFAM" id="SSF103473">
    <property type="entry name" value="MFS general substrate transporter"/>
    <property type="match status" value="1"/>
</dbReference>
<feature type="transmembrane region" description="Helical" evidence="6">
    <location>
        <begin position="275"/>
        <end position="295"/>
    </location>
</feature>
<comment type="subcellular location">
    <subcellularLocation>
        <location evidence="1">Membrane</location>
        <topology evidence="1">Multi-pass membrane protein</topology>
    </subcellularLocation>
</comment>
<dbReference type="PROSITE" id="PS51257">
    <property type="entry name" value="PROKAR_LIPOPROTEIN"/>
    <property type="match status" value="1"/>
</dbReference>
<gene>
    <name evidence="7" type="ORF">EAH89_25155</name>
</gene>
<dbReference type="AlphaFoldDB" id="A0A502F9L9"/>
<organism evidence="7 8">
    <name type="scientific">Muricoccus nepalensis</name>
    <dbReference type="NCBI Taxonomy" id="1854500"/>
    <lineage>
        <taxon>Bacteria</taxon>
        <taxon>Pseudomonadati</taxon>
        <taxon>Pseudomonadota</taxon>
        <taxon>Alphaproteobacteria</taxon>
        <taxon>Acetobacterales</taxon>
        <taxon>Roseomonadaceae</taxon>
        <taxon>Muricoccus</taxon>
    </lineage>
</organism>
<keyword evidence="4 6" id="KW-1133">Transmembrane helix</keyword>
<comment type="caution">
    <text evidence="7">The sequence shown here is derived from an EMBL/GenBank/DDBJ whole genome shotgun (WGS) entry which is preliminary data.</text>
</comment>
<feature type="transmembrane region" description="Helical" evidence="6">
    <location>
        <begin position="144"/>
        <end position="167"/>
    </location>
</feature>
<feature type="transmembrane region" description="Helical" evidence="6">
    <location>
        <begin position="202"/>
        <end position="225"/>
    </location>
</feature>
<feature type="transmembrane region" description="Helical" evidence="6">
    <location>
        <begin position="341"/>
        <end position="357"/>
    </location>
</feature>
<dbReference type="InterPro" id="IPR036259">
    <property type="entry name" value="MFS_trans_sf"/>
</dbReference>
<feature type="transmembrane region" description="Helical" evidence="6">
    <location>
        <begin position="173"/>
        <end position="190"/>
    </location>
</feature>
<dbReference type="Pfam" id="PF07690">
    <property type="entry name" value="MFS_1"/>
    <property type="match status" value="1"/>
</dbReference>
<evidence type="ECO:0000256" key="3">
    <source>
        <dbReference type="ARBA" id="ARBA00022692"/>
    </source>
</evidence>
<evidence type="ECO:0000313" key="8">
    <source>
        <dbReference type="Proteomes" id="UP000317078"/>
    </source>
</evidence>
<reference evidence="7 8" key="1">
    <citation type="journal article" date="2019" name="Environ. Microbiol.">
        <title>Species interactions and distinct microbial communities in high Arctic permafrost affected cryosols are associated with the CH4 and CO2 gas fluxes.</title>
        <authorList>
            <person name="Altshuler I."/>
            <person name="Hamel J."/>
            <person name="Turney S."/>
            <person name="Magnuson E."/>
            <person name="Levesque R."/>
            <person name="Greer C."/>
            <person name="Whyte L.G."/>
        </authorList>
    </citation>
    <scope>NUCLEOTIDE SEQUENCE [LARGE SCALE GENOMIC DNA]</scope>
    <source>
        <strain evidence="7 8">S9.3B</strain>
    </source>
</reference>
<feature type="transmembrane region" description="Helical" evidence="6">
    <location>
        <begin position="491"/>
        <end position="511"/>
    </location>
</feature>
<protein>
    <submittedName>
        <fullName evidence="7">MFS transporter</fullName>
    </submittedName>
</protein>
<feature type="transmembrane region" description="Helical" evidence="6">
    <location>
        <begin position="315"/>
        <end position="334"/>
    </location>
</feature>
<evidence type="ECO:0000256" key="6">
    <source>
        <dbReference type="SAM" id="Phobius"/>
    </source>
</evidence>
<feature type="transmembrane region" description="Helical" evidence="6">
    <location>
        <begin position="231"/>
        <end position="255"/>
    </location>
</feature>
<keyword evidence="2" id="KW-0813">Transport</keyword>
<accession>A0A502F9L9</accession>
<dbReference type="GO" id="GO:0022857">
    <property type="term" value="F:transmembrane transporter activity"/>
    <property type="evidence" value="ECO:0007669"/>
    <property type="project" value="InterPro"/>
</dbReference>
<dbReference type="PANTHER" id="PTHR42718:SF9">
    <property type="entry name" value="MAJOR FACILITATOR SUPERFAMILY MULTIDRUG TRANSPORTER MFSC"/>
    <property type="match status" value="1"/>
</dbReference>
<proteinExistence type="predicted"/>
<feature type="transmembrane region" description="Helical" evidence="6">
    <location>
        <begin position="109"/>
        <end position="132"/>
    </location>
</feature>
<feature type="transmembrane region" description="Helical" evidence="6">
    <location>
        <begin position="85"/>
        <end position="103"/>
    </location>
</feature>
<evidence type="ECO:0000256" key="1">
    <source>
        <dbReference type="ARBA" id="ARBA00004141"/>
    </source>
</evidence>
<dbReference type="OrthoDB" id="9812221at2"/>
<keyword evidence="3 6" id="KW-0812">Transmembrane</keyword>
<evidence type="ECO:0000256" key="5">
    <source>
        <dbReference type="ARBA" id="ARBA00023136"/>
    </source>
</evidence>
<feature type="transmembrane region" description="Helical" evidence="6">
    <location>
        <begin position="56"/>
        <end position="78"/>
    </location>
</feature>
<dbReference type="Proteomes" id="UP000317078">
    <property type="component" value="Unassembled WGS sequence"/>
</dbReference>
<sequence>MSGSRPMPAAERPPVPAFGVAAVLLGCFIAGFHTRLFGVGLPDLRGAMGLEPDQGAWLSTIALAPQILVAPAITWLVTVFGLRRVLVGPALLYALLSLLIPVVRDYPTLLVLHALHGALLGVFVPAALMVIFRGMPQRLWTAGIAIYVFRAGFTLNAGIGLAGFHAALLGWQWIYWQDVLLAPVMAWLAWRGAPRVAVDRTLLARADWGGMLLFGGGLTMLYVALDQGNRLDWMASGTIIGLLAGGAALLAGFALNEVLVANPWASLRVIASRNIGLMLVTGFCFSLLSMSNGLLVPNFLMVVQHLRPEQAGWPLFLGSALPMIALVPLAVLAVRHFDARLVLMSGLMGFAIAAWLASGLTRDWAGPDFLLVAFLQAFGQSFTFLALILYGLGNSNPTQATAFVAYIQVVRLLGVEFGQSLLGTFLRMREQVQSYQLGLNLAAGGRLAADALARLGVHFYADGALTAPARALATLAATVQREAFTLAHIDAFRLSFWVAVGTVALVAFMGASPPGPFTPWLAKKTGHIS</sequence>
<keyword evidence="5 6" id="KW-0472">Membrane</keyword>
<evidence type="ECO:0000256" key="2">
    <source>
        <dbReference type="ARBA" id="ARBA00022448"/>
    </source>
</evidence>
<dbReference type="EMBL" id="RCZP01000042">
    <property type="protein sequence ID" value="TPG46023.1"/>
    <property type="molecule type" value="Genomic_DNA"/>
</dbReference>
<dbReference type="GO" id="GO:0016020">
    <property type="term" value="C:membrane"/>
    <property type="evidence" value="ECO:0007669"/>
    <property type="project" value="UniProtKB-SubCell"/>
</dbReference>
<evidence type="ECO:0000313" key="7">
    <source>
        <dbReference type="EMBL" id="TPG46023.1"/>
    </source>
</evidence>
<name>A0A502F9L9_9PROT</name>
<dbReference type="Gene3D" id="1.20.1250.20">
    <property type="entry name" value="MFS general substrate transporter like domains"/>
    <property type="match status" value="1"/>
</dbReference>
<dbReference type="PANTHER" id="PTHR42718">
    <property type="entry name" value="MAJOR FACILITATOR SUPERFAMILY MULTIDRUG TRANSPORTER MFSC"/>
    <property type="match status" value="1"/>
</dbReference>
<evidence type="ECO:0000256" key="4">
    <source>
        <dbReference type="ARBA" id="ARBA00022989"/>
    </source>
</evidence>